<gene>
    <name evidence="1" type="ORF">Mal4_35460</name>
</gene>
<dbReference type="KEGG" id="mri:Mal4_35460"/>
<dbReference type="InterPro" id="IPR027417">
    <property type="entry name" value="P-loop_NTPase"/>
</dbReference>
<proteinExistence type="predicted"/>
<reference evidence="1 2" key="1">
    <citation type="submission" date="2019-02" db="EMBL/GenBank/DDBJ databases">
        <title>Deep-cultivation of Planctomycetes and their phenomic and genomic characterization uncovers novel biology.</title>
        <authorList>
            <person name="Wiegand S."/>
            <person name="Jogler M."/>
            <person name="Boedeker C."/>
            <person name="Pinto D."/>
            <person name="Vollmers J."/>
            <person name="Rivas-Marin E."/>
            <person name="Kohn T."/>
            <person name="Peeters S.H."/>
            <person name="Heuer A."/>
            <person name="Rast P."/>
            <person name="Oberbeckmann S."/>
            <person name="Bunk B."/>
            <person name="Jeske O."/>
            <person name="Meyerdierks A."/>
            <person name="Storesund J.E."/>
            <person name="Kallscheuer N."/>
            <person name="Luecker S."/>
            <person name="Lage O.M."/>
            <person name="Pohl T."/>
            <person name="Merkel B.J."/>
            <person name="Hornburger P."/>
            <person name="Mueller R.-W."/>
            <person name="Bruemmer F."/>
            <person name="Labrenz M."/>
            <person name="Spormann A.M."/>
            <person name="Op den Camp H."/>
            <person name="Overmann J."/>
            <person name="Amann R."/>
            <person name="Jetten M.S.M."/>
            <person name="Mascher T."/>
            <person name="Medema M.H."/>
            <person name="Devos D.P."/>
            <person name="Kaster A.-K."/>
            <person name="Ovreas L."/>
            <person name="Rohde M."/>
            <person name="Galperin M.Y."/>
            <person name="Jogler C."/>
        </authorList>
    </citation>
    <scope>NUCLEOTIDE SEQUENCE [LARGE SCALE GENOMIC DNA]</scope>
    <source>
        <strain evidence="1 2">Mal4</strain>
    </source>
</reference>
<dbReference type="SUPFAM" id="SSF52540">
    <property type="entry name" value="P-loop containing nucleoside triphosphate hydrolases"/>
    <property type="match status" value="2"/>
</dbReference>
<evidence type="ECO:0000313" key="2">
    <source>
        <dbReference type="Proteomes" id="UP000320496"/>
    </source>
</evidence>
<organism evidence="1 2">
    <name type="scientific">Maioricimonas rarisocia</name>
    <dbReference type="NCBI Taxonomy" id="2528026"/>
    <lineage>
        <taxon>Bacteria</taxon>
        <taxon>Pseudomonadati</taxon>
        <taxon>Planctomycetota</taxon>
        <taxon>Planctomycetia</taxon>
        <taxon>Planctomycetales</taxon>
        <taxon>Planctomycetaceae</taxon>
        <taxon>Maioricimonas</taxon>
    </lineage>
</organism>
<dbReference type="AlphaFoldDB" id="A0A517Z9X4"/>
<dbReference type="OrthoDB" id="240746at2"/>
<name>A0A517Z9X4_9PLAN</name>
<dbReference type="EMBL" id="CP036275">
    <property type="protein sequence ID" value="QDU39209.1"/>
    <property type="molecule type" value="Genomic_DNA"/>
</dbReference>
<sequence length="443" mass="50093">MSTATHSRQLPPLLSRTTCPQCWHKFAPEDVLWISEHEDLFNLDDRVPNAQLRFLPSRFTAHGEARDPRGFPCHRLACPSCHLEIPRPILELDSFFLSVIGCPGSGKSYFLAAMARQLRQVLPLKFSIGFTDSDATLNMRLRDYETSLFANSRPDQLQELQELIRKTQETGDDFGYADVRYGTQAVRYLRPFMFSMRAQQDHPNPRRRGHGRTICVYDNAGESFLPGQDRAANPVTRHLRESSVLFFVFDPLQDSRFRALGPELRDGIVDKSHLGSQEGVFQEAATRIRQLGLSSARKDKRPVIVVVTKCDRWVHHADRSIRELSPVTNATITDADGTGYKSGAVDTDVVERVSKRVRTLLLKTTPEVVTAVESFAENVRYVPVSATGWNTRVDSKTGRPLIRPGEVEPFWADVPFLYALAMSRMDLVPKVRRDRQGITVSPS</sequence>
<dbReference type="RefSeq" id="WP_145370415.1">
    <property type="nucleotide sequence ID" value="NZ_CP036275.1"/>
</dbReference>
<accession>A0A517Z9X4</accession>
<dbReference type="Proteomes" id="UP000320496">
    <property type="component" value="Chromosome"/>
</dbReference>
<protein>
    <submittedName>
        <fullName evidence="1">Uncharacterized protein</fullName>
    </submittedName>
</protein>
<evidence type="ECO:0000313" key="1">
    <source>
        <dbReference type="EMBL" id="QDU39209.1"/>
    </source>
</evidence>
<keyword evidence="2" id="KW-1185">Reference proteome</keyword>
<dbReference type="Gene3D" id="3.40.50.300">
    <property type="entry name" value="P-loop containing nucleotide triphosphate hydrolases"/>
    <property type="match status" value="1"/>
</dbReference>